<dbReference type="SMART" id="SM00661">
    <property type="entry name" value="RPOL9"/>
    <property type="match status" value="1"/>
</dbReference>
<evidence type="ECO:0000256" key="1">
    <source>
        <dbReference type="ARBA" id="ARBA00004604"/>
    </source>
</evidence>
<dbReference type="OrthoDB" id="282270at2759"/>
<evidence type="ECO:0000259" key="11">
    <source>
        <dbReference type="PROSITE" id="PS51133"/>
    </source>
</evidence>
<evidence type="ECO:0000256" key="5">
    <source>
        <dbReference type="ARBA" id="ARBA00022771"/>
    </source>
</evidence>
<evidence type="ECO:0000256" key="8">
    <source>
        <dbReference type="ARBA" id="ARBA00042129"/>
    </source>
</evidence>
<dbReference type="Gene3D" id="2.20.25.10">
    <property type="match status" value="2"/>
</dbReference>
<keyword evidence="4 10" id="KW-0479">Metal-binding</keyword>
<dbReference type="Proteomes" id="UP000288859">
    <property type="component" value="Unassembled WGS sequence"/>
</dbReference>
<dbReference type="AlphaFoldDB" id="A0A438MZ92"/>
<comment type="subcellular location">
    <subcellularLocation>
        <location evidence="1">Nucleus</location>
        <location evidence="1">Nucleolus</location>
    </subcellularLocation>
</comment>
<evidence type="ECO:0000256" key="7">
    <source>
        <dbReference type="ARBA" id="ARBA00023242"/>
    </source>
</evidence>
<accession>A0A438MZ92</accession>
<dbReference type="InterPro" id="IPR001222">
    <property type="entry name" value="Znf_TFIIS"/>
</dbReference>
<name>A0A438MZ92_EXOME</name>
<organism evidence="12 13">
    <name type="scientific">Exophiala mesophila</name>
    <name type="common">Black yeast-like fungus</name>
    <dbReference type="NCBI Taxonomy" id="212818"/>
    <lineage>
        <taxon>Eukaryota</taxon>
        <taxon>Fungi</taxon>
        <taxon>Dikarya</taxon>
        <taxon>Ascomycota</taxon>
        <taxon>Pezizomycotina</taxon>
        <taxon>Eurotiomycetes</taxon>
        <taxon>Chaetothyriomycetidae</taxon>
        <taxon>Chaetothyriales</taxon>
        <taxon>Herpotrichiellaceae</taxon>
        <taxon>Exophiala</taxon>
    </lineage>
</organism>
<evidence type="ECO:0000256" key="2">
    <source>
        <dbReference type="ARBA" id="ARBA00011730"/>
    </source>
</evidence>
<dbReference type="InterPro" id="IPR034012">
    <property type="entry name" value="Zn_ribbon_RPB9_C"/>
</dbReference>
<evidence type="ECO:0000256" key="3">
    <source>
        <dbReference type="ARBA" id="ARBA00015926"/>
    </source>
</evidence>
<evidence type="ECO:0000256" key="9">
    <source>
        <dbReference type="PROSITE-ProRule" id="PRU00472"/>
    </source>
</evidence>
<keyword evidence="5 9" id="KW-0863">Zinc-finger</keyword>
<dbReference type="CDD" id="cd10508">
    <property type="entry name" value="Zn-ribbon_RPB9"/>
    <property type="match status" value="1"/>
</dbReference>
<dbReference type="Pfam" id="PF01096">
    <property type="entry name" value="Zn_ribbon_TFIIS"/>
    <property type="match status" value="1"/>
</dbReference>
<dbReference type="PROSITE" id="PS51133">
    <property type="entry name" value="ZF_TFIIS_2"/>
    <property type="match status" value="1"/>
</dbReference>
<keyword evidence="10" id="KW-0804">Transcription</keyword>
<proteinExistence type="inferred from homology"/>
<keyword evidence="6" id="KW-0862">Zinc</keyword>
<dbReference type="GO" id="GO:0005665">
    <property type="term" value="C:RNA polymerase II, core complex"/>
    <property type="evidence" value="ECO:0007669"/>
    <property type="project" value="TreeGrafter"/>
</dbReference>
<comment type="subunit">
    <text evidence="2">Component of the RNA polymerase II (Pol II) complex consisting of 12 subunits.</text>
</comment>
<dbReference type="GO" id="GO:0006367">
    <property type="term" value="P:transcription initiation at RNA polymerase II promoter"/>
    <property type="evidence" value="ECO:0007669"/>
    <property type="project" value="TreeGrafter"/>
</dbReference>
<keyword evidence="10" id="KW-0240">DNA-directed RNA polymerase</keyword>
<dbReference type="VEuPathDB" id="FungiDB:PV10_06724"/>
<dbReference type="GO" id="GO:0003899">
    <property type="term" value="F:DNA-directed RNA polymerase activity"/>
    <property type="evidence" value="ECO:0007669"/>
    <property type="project" value="InterPro"/>
</dbReference>
<comment type="caution">
    <text evidence="12">The sequence shown here is derived from an EMBL/GenBank/DDBJ whole genome shotgun (WGS) entry which is preliminary data.</text>
</comment>
<dbReference type="EMBL" id="NAJM01000038">
    <property type="protein sequence ID" value="RVX68363.1"/>
    <property type="molecule type" value="Genomic_DNA"/>
</dbReference>
<dbReference type="Pfam" id="PF02150">
    <property type="entry name" value="Zn_ribbon_RPB9"/>
    <property type="match status" value="1"/>
</dbReference>
<dbReference type="GO" id="GO:0005730">
    <property type="term" value="C:nucleolus"/>
    <property type="evidence" value="ECO:0007669"/>
    <property type="project" value="UniProtKB-SubCell"/>
</dbReference>
<sequence>MGQSPSSPRINNENTDQHHYWSLVLLVMSAAPSPAASEGDSKRGEVNYRFCQECSNLLYPKEDRATSTLLYICKACHATTTHDSACTFRQHLGATVQETAGVTTDVANDPTLPRAKQICPKCREEEAVYFQSQQRAADTGMKLYYVCIACNHVYTSV</sequence>
<evidence type="ECO:0000256" key="10">
    <source>
        <dbReference type="RuleBase" id="RU003474"/>
    </source>
</evidence>
<dbReference type="GO" id="GO:0003676">
    <property type="term" value="F:nucleic acid binding"/>
    <property type="evidence" value="ECO:0007669"/>
    <property type="project" value="InterPro"/>
</dbReference>
<protein>
    <recommendedName>
        <fullName evidence="3">DNA-directed RNA polymerase II subunit RPB9</fullName>
    </recommendedName>
    <alternativeName>
        <fullName evidence="8">DNA-directed RNA polymerase II subunit 9</fullName>
    </alternativeName>
</protein>
<comment type="similarity">
    <text evidence="10">Belongs to the archaeal rpoM/eukaryotic RPA12/RPB9/RPC11 RNA polymerase family.</text>
</comment>
<feature type="domain" description="TFIIS-type" evidence="11">
    <location>
        <begin position="115"/>
        <end position="155"/>
    </location>
</feature>
<evidence type="ECO:0000256" key="6">
    <source>
        <dbReference type="ARBA" id="ARBA00022833"/>
    </source>
</evidence>
<dbReference type="InterPro" id="IPR001529">
    <property type="entry name" value="Zn_ribbon_RPB9"/>
</dbReference>
<gene>
    <name evidence="12" type="ORF">B0A52_07363</name>
</gene>
<dbReference type="PANTHER" id="PTHR11239">
    <property type="entry name" value="DNA-DIRECTED RNA POLYMERASE"/>
    <property type="match status" value="1"/>
</dbReference>
<evidence type="ECO:0000256" key="4">
    <source>
        <dbReference type="ARBA" id="ARBA00022723"/>
    </source>
</evidence>
<dbReference type="GO" id="GO:0001193">
    <property type="term" value="P:maintenance of transcriptional fidelity during transcription elongation by RNA polymerase II"/>
    <property type="evidence" value="ECO:0007669"/>
    <property type="project" value="TreeGrafter"/>
</dbReference>
<reference evidence="12 13" key="1">
    <citation type="submission" date="2017-03" db="EMBL/GenBank/DDBJ databases">
        <title>Genomes of endolithic fungi from Antarctica.</title>
        <authorList>
            <person name="Coleine C."/>
            <person name="Masonjones S."/>
            <person name="Stajich J.E."/>
        </authorList>
    </citation>
    <scope>NUCLEOTIDE SEQUENCE [LARGE SCALE GENOMIC DNA]</scope>
    <source>
        <strain evidence="12 13">CCFEE 6314</strain>
    </source>
</reference>
<evidence type="ECO:0000313" key="12">
    <source>
        <dbReference type="EMBL" id="RVX68363.1"/>
    </source>
</evidence>
<dbReference type="PANTHER" id="PTHR11239:SF1">
    <property type="entry name" value="DNA-DIRECTED RNA POLYMERASE II SUBUNIT RPB9"/>
    <property type="match status" value="1"/>
</dbReference>
<dbReference type="GO" id="GO:0006283">
    <property type="term" value="P:transcription-coupled nucleotide-excision repair"/>
    <property type="evidence" value="ECO:0007669"/>
    <property type="project" value="TreeGrafter"/>
</dbReference>
<dbReference type="GO" id="GO:0008270">
    <property type="term" value="F:zinc ion binding"/>
    <property type="evidence" value="ECO:0007669"/>
    <property type="project" value="UniProtKB-KW"/>
</dbReference>
<dbReference type="FunFam" id="2.20.25.10:FF:000016">
    <property type="entry name" value="DNA-directed RNA polymerase II subunit RPB9"/>
    <property type="match status" value="1"/>
</dbReference>
<dbReference type="InterPro" id="IPR012164">
    <property type="entry name" value="Rpa12/Rpb9/Rpc10/TFS"/>
</dbReference>
<keyword evidence="7" id="KW-0539">Nucleus</keyword>
<evidence type="ECO:0000313" key="13">
    <source>
        <dbReference type="Proteomes" id="UP000288859"/>
    </source>
</evidence>
<dbReference type="SUPFAM" id="SSF57783">
    <property type="entry name" value="Zinc beta-ribbon"/>
    <property type="match status" value="2"/>
</dbReference>
<dbReference type="SMART" id="SM00440">
    <property type="entry name" value="ZnF_C2C2"/>
    <property type="match status" value="1"/>
</dbReference>